<proteinExistence type="predicted"/>
<keyword evidence="2" id="KW-1185">Reference proteome</keyword>
<dbReference type="AlphaFoldDB" id="A0A8S1AGZ5"/>
<accession>A0A8S1AGZ5</accession>
<name>A0A8S1AGZ5_ARCPL</name>
<dbReference type="OrthoDB" id="10480732at2759"/>
<evidence type="ECO:0000313" key="1">
    <source>
        <dbReference type="EMBL" id="CAB3245965.1"/>
    </source>
</evidence>
<gene>
    <name evidence="1" type="ORF">APLA_LOCUS10672</name>
</gene>
<dbReference type="EMBL" id="CADEBC010000525">
    <property type="protein sequence ID" value="CAB3245965.1"/>
    <property type="molecule type" value="Genomic_DNA"/>
</dbReference>
<dbReference type="Proteomes" id="UP000494106">
    <property type="component" value="Unassembled WGS sequence"/>
</dbReference>
<sequence>MSLIAIRSVNCAWSDTVPLRFAWACIRRPPSWLPLGRGHKDYGHNGLTSGLGNADVSEVHSFSDKHTKSMVISFHVKTANPAPSSGSL</sequence>
<organism evidence="1 2">
    <name type="scientific">Arctia plantaginis</name>
    <name type="common">Wood tiger moth</name>
    <name type="synonym">Phalaena plantaginis</name>
    <dbReference type="NCBI Taxonomy" id="874455"/>
    <lineage>
        <taxon>Eukaryota</taxon>
        <taxon>Metazoa</taxon>
        <taxon>Ecdysozoa</taxon>
        <taxon>Arthropoda</taxon>
        <taxon>Hexapoda</taxon>
        <taxon>Insecta</taxon>
        <taxon>Pterygota</taxon>
        <taxon>Neoptera</taxon>
        <taxon>Endopterygota</taxon>
        <taxon>Lepidoptera</taxon>
        <taxon>Glossata</taxon>
        <taxon>Ditrysia</taxon>
        <taxon>Noctuoidea</taxon>
        <taxon>Erebidae</taxon>
        <taxon>Arctiinae</taxon>
        <taxon>Arctia</taxon>
    </lineage>
</organism>
<protein>
    <submittedName>
        <fullName evidence="1">Uncharacterized protein</fullName>
    </submittedName>
</protein>
<reference evidence="1 2" key="1">
    <citation type="submission" date="2020-04" db="EMBL/GenBank/DDBJ databases">
        <authorList>
            <person name="Wallbank WR R."/>
            <person name="Pardo Diaz C."/>
            <person name="Kozak K."/>
            <person name="Martin S."/>
            <person name="Jiggins C."/>
            <person name="Moest M."/>
            <person name="Warren A I."/>
            <person name="Byers J.R.P. K."/>
            <person name="Montejo-Kovacevich G."/>
            <person name="Yen C E."/>
        </authorList>
    </citation>
    <scope>NUCLEOTIDE SEQUENCE [LARGE SCALE GENOMIC DNA]</scope>
</reference>
<comment type="caution">
    <text evidence="1">The sequence shown here is derived from an EMBL/GenBank/DDBJ whole genome shotgun (WGS) entry which is preliminary data.</text>
</comment>
<evidence type="ECO:0000313" key="2">
    <source>
        <dbReference type="Proteomes" id="UP000494106"/>
    </source>
</evidence>